<evidence type="ECO:0000256" key="3">
    <source>
        <dbReference type="ARBA" id="ARBA00023136"/>
    </source>
</evidence>
<dbReference type="PANTHER" id="PTHR12383:SF16">
    <property type="entry name" value="MITOCHONDRIAL INNER MEMBRANE PROTEASE SUBUNIT 1"/>
    <property type="match status" value="1"/>
</dbReference>
<sequence length="187" mass="20474">MDDRKDRRRRMPERAKSRGKPRVASARARAGRPDGGPRDQGLLRRIGLAEVYNPSMQPTLYPGDQLVVHYGGRVRAGDVVVLRHPFQHDLLIVKRVLRRRGAAGWWVQGDNPAVRNDSREFGAVPDELLVARALLRVRPRRAAGPGAGPGDGAGAAAAQASVFSLLRWALSAVRPLVPPPASRLRAR</sequence>
<dbReference type="Proteomes" id="UP001183414">
    <property type="component" value="Unassembled WGS sequence"/>
</dbReference>
<evidence type="ECO:0000256" key="4">
    <source>
        <dbReference type="SAM" id="MobiDB-lite"/>
    </source>
</evidence>
<keyword evidence="7" id="KW-1185">Reference proteome</keyword>
<accession>A0ABU2NNE4</accession>
<comment type="caution">
    <text evidence="6">The sequence shown here is derived from an EMBL/GenBank/DDBJ whole genome shotgun (WGS) entry which is preliminary data.</text>
</comment>
<dbReference type="Gene3D" id="2.10.109.10">
    <property type="entry name" value="Umud Fragment, subunit A"/>
    <property type="match status" value="1"/>
</dbReference>
<dbReference type="InterPro" id="IPR036286">
    <property type="entry name" value="LexA/Signal_pep-like_sf"/>
</dbReference>
<evidence type="ECO:0000256" key="2">
    <source>
        <dbReference type="ARBA" id="ARBA00022801"/>
    </source>
</evidence>
<feature type="compositionally biased region" description="Basic residues" evidence="4">
    <location>
        <begin position="1"/>
        <end position="21"/>
    </location>
</feature>
<dbReference type="CDD" id="cd06530">
    <property type="entry name" value="S26_SPase_I"/>
    <property type="match status" value="1"/>
</dbReference>
<evidence type="ECO:0000313" key="7">
    <source>
        <dbReference type="Proteomes" id="UP001183414"/>
    </source>
</evidence>
<evidence type="ECO:0000313" key="6">
    <source>
        <dbReference type="EMBL" id="MDT0378111.1"/>
    </source>
</evidence>
<organism evidence="6 7">
    <name type="scientific">Streptomyces hazeniae</name>
    <dbReference type="NCBI Taxonomy" id="3075538"/>
    <lineage>
        <taxon>Bacteria</taxon>
        <taxon>Bacillati</taxon>
        <taxon>Actinomycetota</taxon>
        <taxon>Actinomycetes</taxon>
        <taxon>Kitasatosporales</taxon>
        <taxon>Streptomycetaceae</taxon>
        <taxon>Streptomyces</taxon>
    </lineage>
</organism>
<feature type="region of interest" description="Disordered" evidence="4">
    <location>
        <begin position="1"/>
        <end position="40"/>
    </location>
</feature>
<evidence type="ECO:0000259" key="5">
    <source>
        <dbReference type="Pfam" id="PF00717"/>
    </source>
</evidence>
<dbReference type="PANTHER" id="PTHR12383">
    <property type="entry name" value="PROTEASE FAMILY S26 MITOCHONDRIAL INNER MEMBRANE PROTEASE-RELATED"/>
    <property type="match status" value="1"/>
</dbReference>
<dbReference type="InterPro" id="IPR019533">
    <property type="entry name" value="Peptidase_S26"/>
</dbReference>
<comment type="subcellular location">
    <subcellularLocation>
        <location evidence="1">Endomembrane system</location>
    </subcellularLocation>
</comment>
<reference evidence="7" key="1">
    <citation type="submission" date="2023-07" db="EMBL/GenBank/DDBJ databases">
        <title>30 novel species of actinomycetes from the DSMZ collection.</title>
        <authorList>
            <person name="Nouioui I."/>
        </authorList>
    </citation>
    <scope>NUCLEOTIDE SEQUENCE [LARGE SCALE GENOMIC DNA]</scope>
    <source>
        <strain evidence="7">DSM 42041</strain>
    </source>
</reference>
<proteinExistence type="predicted"/>
<dbReference type="NCBIfam" id="TIGR02754">
    <property type="entry name" value="sod_Ni_protease"/>
    <property type="match status" value="1"/>
</dbReference>
<dbReference type="GO" id="GO:0006508">
    <property type="term" value="P:proteolysis"/>
    <property type="evidence" value="ECO:0007669"/>
    <property type="project" value="UniProtKB-KW"/>
</dbReference>
<keyword evidence="6" id="KW-0645">Protease</keyword>
<protein>
    <submittedName>
        <fullName evidence="6">Nickel-type superoxide dismutase maturation protease</fullName>
    </submittedName>
</protein>
<dbReference type="EMBL" id="JAVREQ010000002">
    <property type="protein sequence ID" value="MDT0378111.1"/>
    <property type="molecule type" value="Genomic_DNA"/>
</dbReference>
<gene>
    <name evidence="6" type="primary">sodX</name>
    <name evidence="6" type="ORF">RM572_04885</name>
</gene>
<dbReference type="InterPro" id="IPR015927">
    <property type="entry name" value="Peptidase_S24_S26A/B/C"/>
</dbReference>
<dbReference type="InterPro" id="IPR052064">
    <property type="entry name" value="Mito_IMP1_subunit"/>
</dbReference>
<keyword evidence="3" id="KW-0472">Membrane</keyword>
<name>A0ABU2NNE4_9ACTN</name>
<dbReference type="InterPro" id="IPR014124">
    <property type="entry name" value="Pept_S26A_Sod_Ni_maturase"/>
</dbReference>
<feature type="domain" description="Peptidase S24/S26A/S26B/S26C" evidence="5">
    <location>
        <begin position="48"/>
        <end position="116"/>
    </location>
</feature>
<dbReference type="GO" id="GO:0008233">
    <property type="term" value="F:peptidase activity"/>
    <property type="evidence" value="ECO:0007669"/>
    <property type="project" value="UniProtKB-KW"/>
</dbReference>
<keyword evidence="2" id="KW-0378">Hydrolase</keyword>
<evidence type="ECO:0000256" key="1">
    <source>
        <dbReference type="ARBA" id="ARBA00004308"/>
    </source>
</evidence>
<dbReference type="SUPFAM" id="SSF51306">
    <property type="entry name" value="LexA/Signal peptidase"/>
    <property type="match status" value="1"/>
</dbReference>
<dbReference type="Pfam" id="PF00717">
    <property type="entry name" value="Peptidase_S24"/>
    <property type="match status" value="1"/>
</dbReference>